<dbReference type="EMBL" id="FNAK01000001">
    <property type="protein sequence ID" value="SDD39333.1"/>
    <property type="molecule type" value="Genomic_DNA"/>
</dbReference>
<dbReference type="AlphaFoldDB" id="A0A1G6UDE1"/>
<dbReference type="STRING" id="637679.GCA_001550055_00338"/>
<evidence type="ECO:0000313" key="1">
    <source>
        <dbReference type="EMBL" id="SDD39333.1"/>
    </source>
</evidence>
<accession>A0A1G6UDE1</accession>
<sequence>MPRKLTVTVLKDEKPFLNGTFDVADQDYPVIVNLLREVDMTHGQAASMLSGYMHAGDVGKVTDEMGKLAMLAVVYMLEAGETDIEIPLETGAAAPNA</sequence>
<reference evidence="1 2" key="1">
    <citation type="submission" date="2016-10" db="EMBL/GenBank/DDBJ databases">
        <authorList>
            <person name="de Groot N.N."/>
        </authorList>
    </citation>
    <scope>NUCLEOTIDE SEQUENCE [LARGE SCALE GENOMIC DNA]</scope>
    <source>
        <strain evidence="1 2">CGMCC 1.9109</strain>
    </source>
</reference>
<evidence type="ECO:0000313" key="2">
    <source>
        <dbReference type="Proteomes" id="UP000183685"/>
    </source>
</evidence>
<protein>
    <submittedName>
        <fullName evidence="1">Uncharacterized protein</fullName>
    </submittedName>
</protein>
<organism evidence="1 2">
    <name type="scientific">Kordiimonas lacus</name>
    <dbReference type="NCBI Taxonomy" id="637679"/>
    <lineage>
        <taxon>Bacteria</taxon>
        <taxon>Pseudomonadati</taxon>
        <taxon>Pseudomonadota</taxon>
        <taxon>Alphaproteobacteria</taxon>
        <taxon>Kordiimonadales</taxon>
        <taxon>Kordiimonadaceae</taxon>
        <taxon>Kordiimonas</taxon>
    </lineage>
</organism>
<proteinExistence type="predicted"/>
<keyword evidence="2" id="KW-1185">Reference proteome</keyword>
<name>A0A1G6UDE1_9PROT</name>
<dbReference type="Proteomes" id="UP000183685">
    <property type="component" value="Unassembled WGS sequence"/>
</dbReference>
<gene>
    <name evidence="1" type="ORF">SAMN04488071_0552</name>
</gene>
<dbReference type="RefSeq" id="WP_068308170.1">
    <property type="nucleotide sequence ID" value="NZ_DAIOMO010000003.1"/>
</dbReference>
<dbReference type="OrthoDB" id="8481068at2"/>